<dbReference type="PANTHER" id="PTHR10859">
    <property type="entry name" value="GLYCOSYL TRANSFERASE"/>
    <property type="match status" value="1"/>
</dbReference>
<dbReference type="SUPFAM" id="SSF53448">
    <property type="entry name" value="Nucleotide-diphospho-sugar transferases"/>
    <property type="match status" value="1"/>
</dbReference>
<reference evidence="2 3" key="1">
    <citation type="submission" date="2024-05" db="EMBL/GenBank/DDBJ databases">
        <authorList>
            <person name="Duchaud E."/>
        </authorList>
    </citation>
    <scope>NUCLEOTIDE SEQUENCE [LARGE SCALE GENOMIC DNA]</scope>
    <source>
        <strain evidence="2">Ena-SAMPLE-TAB-13-05-2024-13:56:06:370-140305</strain>
    </source>
</reference>
<accession>A0ABP1FDN6</accession>
<organism evidence="2 3">
    <name type="scientific">Tenacibaculum vairaonense</name>
    <dbReference type="NCBI Taxonomy" id="3137860"/>
    <lineage>
        <taxon>Bacteria</taxon>
        <taxon>Pseudomonadati</taxon>
        <taxon>Bacteroidota</taxon>
        <taxon>Flavobacteriia</taxon>
        <taxon>Flavobacteriales</taxon>
        <taxon>Flavobacteriaceae</taxon>
        <taxon>Tenacibaculum</taxon>
    </lineage>
</organism>
<dbReference type="InterPro" id="IPR029044">
    <property type="entry name" value="Nucleotide-diphossugar_trans"/>
</dbReference>
<evidence type="ECO:0000313" key="3">
    <source>
        <dbReference type="Proteomes" id="UP001497602"/>
    </source>
</evidence>
<dbReference type="PANTHER" id="PTHR10859:SF91">
    <property type="entry name" value="DOLICHYL-PHOSPHATE BETA-GLUCOSYLTRANSFERASE"/>
    <property type="match status" value="1"/>
</dbReference>
<evidence type="ECO:0000313" key="2">
    <source>
        <dbReference type="EMBL" id="CAL2106614.1"/>
    </source>
</evidence>
<proteinExistence type="predicted"/>
<dbReference type="GO" id="GO:0016740">
    <property type="term" value="F:transferase activity"/>
    <property type="evidence" value="ECO:0007669"/>
    <property type="project" value="UniProtKB-KW"/>
</dbReference>
<dbReference type="RefSeq" id="WP_348702967.1">
    <property type="nucleotide sequence ID" value="NZ_CAXIYA010000009.1"/>
</dbReference>
<dbReference type="InterPro" id="IPR001173">
    <property type="entry name" value="Glyco_trans_2-like"/>
</dbReference>
<evidence type="ECO:0000259" key="1">
    <source>
        <dbReference type="Pfam" id="PF00535"/>
    </source>
</evidence>
<name>A0ABP1FDN6_9FLAO</name>
<keyword evidence="2" id="KW-0808">Transferase</keyword>
<dbReference type="Proteomes" id="UP001497602">
    <property type="component" value="Unassembled WGS sequence"/>
</dbReference>
<sequence length="244" mass="28729">MKVGIIIPCYNEEKRLNLQAFRKCLRDYTEFHLCFVNDGSKDNTLEVLNNFKEEFRNRITVINMKKNQGKSAAIRVGARFFYSQTKIEYVGYLDADLSTDFEDFDGLLKSLKQNRKLIMVFGSRNCGNQDVNRSAMRKMFSSIVMFCIQMILGLPIKDTQCGAKVFRKKYIPVMYNSIFKSRWLFDVEMFLRLKKHFNGKNIMEYIKEQPLKKWNHVEDSKLGLKDSLQIPFRLAKIWVAYSLS</sequence>
<gene>
    <name evidence="2" type="ORF">T190115A13A_260005</name>
</gene>
<keyword evidence="3" id="KW-1185">Reference proteome</keyword>
<protein>
    <submittedName>
        <fullName evidence="2">Glycosyl transferase family 2</fullName>
    </submittedName>
</protein>
<comment type="caution">
    <text evidence="2">The sequence shown here is derived from an EMBL/GenBank/DDBJ whole genome shotgun (WGS) entry which is preliminary data.</text>
</comment>
<feature type="domain" description="Glycosyltransferase 2-like" evidence="1">
    <location>
        <begin position="5"/>
        <end position="170"/>
    </location>
</feature>
<dbReference type="Gene3D" id="3.90.550.10">
    <property type="entry name" value="Spore Coat Polysaccharide Biosynthesis Protein SpsA, Chain A"/>
    <property type="match status" value="1"/>
</dbReference>
<dbReference type="Pfam" id="PF00535">
    <property type="entry name" value="Glycos_transf_2"/>
    <property type="match status" value="1"/>
</dbReference>
<dbReference type="EMBL" id="CAXJRC010000018">
    <property type="protein sequence ID" value="CAL2106614.1"/>
    <property type="molecule type" value="Genomic_DNA"/>
</dbReference>